<geneLocation type="mitochondrion" evidence="6"/>
<protein>
    <submittedName>
        <fullName evidence="6">Ribosomal protein L5</fullName>
    </submittedName>
</protein>
<evidence type="ECO:0000313" key="6">
    <source>
        <dbReference type="EMBL" id="QIQ23078.1"/>
    </source>
</evidence>
<dbReference type="EMBL" id="MK720950">
    <property type="protein sequence ID" value="QIQ23078.1"/>
    <property type="molecule type" value="Genomic_DNA"/>
</dbReference>
<dbReference type="GO" id="GO:0006412">
    <property type="term" value="P:translation"/>
    <property type="evidence" value="ECO:0007669"/>
    <property type="project" value="InterPro"/>
</dbReference>
<comment type="similarity">
    <text evidence="1 4">Belongs to the universal ribosomal protein uL5 family.</text>
</comment>
<evidence type="ECO:0000256" key="3">
    <source>
        <dbReference type="ARBA" id="ARBA00023274"/>
    </source>
</evidence>
<dbReference type="PANTHER" id="PTHR11994">
    <property type="entry name" value="60S RIBOSOMAL PROTEIN L11-RELATED"/>
    <property type="match status" value="1"/>
</dbReference>
<dbReference type="SUPFAM" id="SSF55282">
    <property type="entry name" value="RL5-like"/>
    <property type="match status" value="1"/>
</dbReference>
<evidence type="ECO:0000256" key="2">
    <source>
        <dbReference type="ARBA" id="ARBA00022980"/>
    </source>
</evidence>
<dbReference type="InterPro" id="IPR022803">
    <property type="entry name" value="Ribosomal_uL5_dom_sf"/>
</dbReference>
<dbReference type="GO" id="GO:1990904">
    <property type="term" value="C:ribonucleoprotein complex"/>
    <property type="evidence" value="ECO:0007669"/>
    <property type="project" value="UniProtKB-KW"/>
</dbReference>
<dbReference type="GO" id="GO:0005840">
    <property type="term" value="C:ribosome"/>
    <property type="evidence" value="ECO:0007669"/>
    <property type="project" value="UniProtKB-KW"/>
</dbReference>
<dbReference type="AlphaFoldDB" id="A0A6G9IGI8"/>
<dbReference type="GO" id="GO:0003735">
    <property type="term" value="F:structural constituent of ribosome"/>
    <property type="evidence" value="ECO:0007669"/>
    <property type="project" value="InterPro"/>
</dbReference>
<evidence type="ECO:0000256" key="1">
    <source>
        <dbReference type="ARBA" id="ARBA00008553"/>
    </source>
</evidence>
<dbReference type="Pfam" id="PF00673">
    <property type="entry name" value="Ribosomal_L5_C"/>
    <property type="match status" value="1"/>
</dbReference>
<keyword evidence="3 4" id="KW-0687">Ribonucleoprotein</keyword>
<name>A0A6G9IGI8_9VIRI</name>
<dbReference type="InterPro" id="IPR031309">
    <property type="entry name" value="Ribosomal_uL5_C"/>
</dbReference>
<dbReference type="GeneID" id="54116115"/>
<dbReference type="Gene3D" id="3.30.1440.10">
    <property type="match status" value="1"/>
</dbReference>
<gene>
    <name evidence="6" type="primary">rpl5</name>
</gene>
<dbReference type="InterPro" id="IPR002132">
    <property type="entry name" value="Ribosomal_uL5"/>
</dbReference>
<dbReference type="RefSeq" id="YP_009755800.1">
    <property type="nucleotide sequence ID" value="NC_046951.1"/>
</dbReference>
<dbReference type="PIRSF" id="PIRSF002161">
    <property type="entry name" value="Ribosomal_L5"/>
    <property type="match status" value="1"/>
</dbReference>
<feature type="domain" description="Large ribosomal subunit protein uL5 C-terminal" evidence="5">
    <location>
        <begin position="103"/>
        <end position="187"/>
    </location>
</feature>
<evidence type="ECO:0000256" key="4">
    <source>
        <dbReference type="RuleBase" id="RU003930"/>
    </source>
</evidence>
<organism evidence="6">
    <name type="scientific">Gonatozygon brebissonii</name>
    <dbReference type="NCBI Taxonomy" id="184482"/>
    <lineage>
        <taxon>Eukaryota</taxon>
        <taxon>Viridiplantae</taxon>
        <taxon>Streptophyta</taxon>
        <taxon>Zygnematophyceae</taxon>
        <taxon>Zygnematophycidae</taxon>
        <taxon>Desmidiales</taxon>
        <taxon>Gonatozygaceae</taxon>
        <taxon>Gonatozygon</taxon>
    </lineage>
</organism>
<keyword evidence="2 4" id="KW-0689">Ribosomal protein</keyword>
<reference evidence="6" key="1">
    <citation type="submission" date="2019-03" db="EMBL/GenBank/DDBJ databases">
        <authorList>
            <person name="Cox C."/>
        </authorList>
    </citation>
    <scope>NUCLEOTIDE SEQUENCE</scope>
</reference>
<keyword evidence="6" id="KW-0496">Mitochondrion</keyword>
<accession>A0A6G9IGI8</accession>
<sequence>MLTSSPLCYHYEKILRNDLLLKCYYNNVMEVPRLRQINLFSQVPINSLKSVSLALEVLCGQKSVEKCEAPNAKTLRQLKSSQKATKNRSSYNIRGASHFHYQVRISLRSQMMYNFLEKLIVTVLRSSSDYTFQIQSNTIQFTLGPSELRLFPEIQNHFEFFESAQNLHIILVTSALTEKETQLLWTGFLQKEI</sequence>
<proteinExistence type="inferred from homology"/>
<evidence type="ECO:0000259" key="5">
    <source>
        <dbReference type="Pfam" id="PF00673"/>
    </source>
</evidence>